<protein>
    <submittedName>
        <fullName evidence="1">Erythromycin esterase</fullName>
    </submittedName>
</protein>
<accession>A0A4D4JB42</accession>
<dbReference type="GO" id="GO:0046677">
    <property type="term" value="P:response to antibiotic"/>
    <property type="evidence" value="ECO:0007669"/>
    <property type="project" value="InterPro"/>
</dbReference>
<dbReference type="PANTHER" id="PTHR31299">
    <property type="entry name" value="ESTERASE, PUTATIVE (AFU_ORTHOLOGUE AFUA_1G05850)-RELATED"/>
    <property type="match status" value="1"/>
</dbReference>
<dbReference type="Gene3D" id="3.30.1870.10">
    <property type="entry name" value="EreA-like, domain 2"/>
    <property type="match status" value="1"/>
</dbReference>
<evidence type="ECO:0000313" key="2">
    <source>
        <dbReference type="Proteomes" id="UP000298860"/>
    </source>
</evidence>
<dbReference type="PANTHER" id="PTHR31299:SF0">
    <property type="entry name" value="ESTERASE, PUTATIVE (AFU_ORTHOLOGUE AFUA_1G05850)-RELATED"/>
    <property type="match status" value="1"/>
</dbReference>
<dbReference type="Pfam" id="PF05139">
    <property type="entry name" value="Erythro_esteras"/>
    <property type="match status" value="1"/>
</dbReference>
<dbReference type="SUPFAM" id="SSF159501">
    <property type="entry name" value="EreA/ChaN-like"/>
    <property type="match status" value="1"/>
</dbReference>
<comment type="caution">
    <text evidence="1">The sequence shown here is derived from an EMBL/GenBank/DDBJ whole genome shotgun (WGS) entry which is preliminary data.</text>
</comment>
<dbReference type="AlphaFoldDB" id="A0A4D4JB42"/>
<gene>
    <name evidence="1" type="ORF">GTS_55140</name>
</gene>
<dbReference type="InterPro" id="IPR052036">
    <property type="entry name" value="Hydrolase/PRTase-associated"/>
</dbReference>
<dbReference type="EMBL" id="BJFL01000064">
    <property type="protein sequence ID" value="GDY33881.1"/>
    <property type="molecule type" value="Genomic_DNA"/>
</dbReference>
<name>A0A4D4JB42_9PSEU</name>
<keyword evidence="2" id="KW-1185">Reference proteome</keyword>
<reference evidence="2" key="1">
    <citation type="submission" date="2019-04" db="EMBL/GenBank/DDBJ databases">
        <title>Draft genome sequence of Pseudonocardiaceae bacterium SL3-2-4.</title>
        <authorList>
            <person name="Ningsih F."/>
            <person name="Yokota A."/>
            <person name="Sakai Y."/>
            <person name="Nanatani K."/>
            <person name="Yabe S."/>
            <person name="Oetari A."/>
            <person name="Sjamsuridzal W."/>
        </authorList>
    </citation>
    <scope>NUCLEOTIDE SEQUENCE [LARGE SCALE GENOMIC DNA]</scope>
    <source>
        <strain evidence="2">SL3-2-4</strain>
    </source>
</reference>
<sequence length="421" mass="44945">MFNDTVEGRSFRKGVFMSTAAALRAIGRQLDDPASLGRALDELLAARTEPPALLALGEPTHGIEAFPLLRNEILGHLVERGYRSIVLETDVFAASVVDDYVAGGTADVDTVLATGFSHRFGAVPGNRELVEWLRAHNASRTPQDRVRCYGFDAPVEYSGVPSPRRFLSSVNDYLPAALCPESARDLDALLGEDADWTNPAAMFDPAASIGDSDRARALRIVADDLASALRRAAPGLRPADPTGYDHALAHARTAQGLLRFHAAMASPAPDRIATLLSLRAEMMAENLLAIVAQEQRHGPSLVFAHNAHLQPAQSRMPVGEDEVSWGSAGALVALTLGERYVFVATDANPHSDPDTLQGVLAAATTRRALFPAQALRAALTPSIGTGEPIVPGHIPLNPADLDGADAVIFVADTDGKRHQYW</sequence>
<evidence type="ECO:0000313" key="1">
    <source>
        <dbReference type="EMBL" id="GDY33881.1"/>
    </source>
</evidence>
<organism evidence="1 2">
    <name type="scientific">Gandjariella thermophila</name>
    <dbReference type="NCBI Taxonomy" id="1931992"/>
    <lineage>
        <taxon>Bacteria</taxon>
        <taxon>Bacillati</taxon>
        <taxon>Actinomycetota</taxon>
        <taxon>Actinomycetes</taxon>
        <taxon>Pseudonocardiales</taxon>
        <taxon>Pseudonocardiaceae</taxon>
        <taxon>Gandjariella</taxon>
    </lineage>
</organism>
<dbReference type="InterPro" id="IPR007815">
    <property type="entry name" value="Emycin_Estase"/>
</dbReference>
<proteinExistence type="predicted"/>
<dbReference type="Proteomes" id="UP000298860">
    <property type="component" value="Unassembled WGS sequence"/>
</dbReference>
<dbReference type="CDD" id="cd14728">
    <property type="entry name" value="Ere-like"/>
    <property type="match status" value="1"/>
</dbReference>